<dbReference type="AlphaFoldDB" id="A0A250IFX4"/>
<dbReference type="PROSITE" id="PS51257">
    <property type="entry name" value="PROKAR_LIPOPROTEIN"/>
    <property type="match status" value="1"/>
</dbReference>
<reference evidence="9 10" key="1">
    <citation type="submission" date="2017-06" db="EMBL/GenBank/DDBJ databases">
        <authorList>
            <person name="Kim H.J."/>
            <person name="Triplett B.A."/>
        </authorList>
    </citation>
    <scope>NUCLEOTIDE SEQUENCE [LARGE SCALE GENOMIC DNA]</scope>
    <source>
        <strain evidence="9 10">DSM 14713</strain>
    </source>
</reference>
<dbReference type="RefSeq" id="WP_095978558.1">
    <property type="nucleotide sequence ID" value="NZ_CP022163.1"/>
</dbReference>
<gene>
    <name evidence="9" type="ORF">MEBOL_003522</name>
</gene>
<dbReference type="KEGG" id="mbd:MEBOL_003522"/>
<name>A0A250IFX4_9BACT</name>
<evidence type="ECO:0000256" key="1">
    <source>
        <dbReference type="ARBA" id="ARBA00000971"/>
    </source>
</evidence>
<dbReference type="InterPro" id="IPR046357">
    <property type="entry name" value="PPIase_dom_sf"/>
</dbReference>
<dbReference type="PROSITE" id="PS50059">
    <property type="entry name" value="FKBP_PPIASE"/>
    <property type="match status" value="1"/>
</dbReference>
<comment type="similarity">
    <text evidence="2 6">Belongs to the FKBP-type PPIase family.</text>
</comment>
<dbReference type="EC" id="5.2.1.8" evidence="6"/>
<evidence type="ECO:0000256" key="5">
    <source>
        <dbReference type="PROSITE-ProRule" id="PRU00277"/>
    </source>
</evidence>
<dbReference type="PANTHER" id="PTHR43811:SF19">
    <property type="entry name" value="39 KDA FK506-BINDING NUCLEAR PROTEIN"/>
    <property type="match status" value="1"/>
</dbReference>
<dbReference type="EMBL" id="CP022163">
    <property type="protein sequence ID" value="ATB30067.1"/>
    <property type="molecule type" value="Genomic_DNA"/>
</dbReference>
<evidence type="ECO:0000256" key="4">
    <source>
        <dbReference type="ARBA" id="ARBA00023235"/>
    </source>
</evidence>
<keyword evidence="7" id="KW-0732">Signal</keyword>
<feature type="domain" description="PPIase FKBP-type" evidence="8">
    <location>
        <begin position="66"/>
        <end position="154"/>
    </location>
</feature>
<keyword evidence="4 5" id="KW-0413">Isomerase</keyword>
<protein>
    <recommendedName>
        <fullName evidence="6">Peptidyl-prolyl cis-trans isomerase</fullName>
        <ecNumber evidence="6">5.2.1.8</ecNumber>
    </recommendedName>
</protein>
<dbReference type="PANTHER" id="PTHR43811">
    <property type="entry name" value="FKBP-TYPE PEPTIDYL-PROLYL CIS-TRANS ISOMERASE FKPA"/>
    <property type="match status" value="1"/>
</dbReference>
<dbReference type="Pfam" id="PF00254">
    <property type="entry name" value="FKBP_C"/>
    <property type="match status" value="1"/>
</dbReference>
<feature type="signal peptide" evidence="7">
    <location>
        <begin position="1"/>
        <end position="21"/>
    </location>
</feature>
<organism evidence="9 10">
    <name type="scientific">Melittangium boletus DSM 14713</name>
    <dbReference type="NCBI Taxonomy" id="1294270"/>
    <lineage>
        <taxon>Bacteria</taxon>
        <taxon>Pseudomonadati</taxon>
        <taxon>Myxococcota</taxon>
        <taxon>Myxococcia</taxon>
        <taxon>Myxococcales</taxon>
        <taxon>Cystobacterineae</taxon>
        <taxon>Archangiaceae</taxon>
        <taxon>Melittangium</taxon>
    </lineage>
</organism>
<dbReference type="Proteomes" id="UP000217289">
    <property type="component" value="Chromosome"/>
</dbReference>
<dbReference type="GO" id="GO:0003755">
    <property type="term" value="F:peptidyl-prolyl cis-trans isomerase activity"/>
    <property type="evidence" value="ECO:0007669"/>
    <property type="project" value="UniProtKB-UniRule"/>
</dbReference>
<evidence type="ECO:0000256" key="3">
    <source>
        <dbReference type="ARBA" id="ARBA00023110"/>
    </source>
</evidence>
<accession>A0A250IFX4</accession>
<keyword evidence="10" id="KW-1185">Reference proteome</keyword>
<evidence type="ECO:0000313" key="9">
    <source>
        <dbReference type="EMBL" id="ATB30067.1"/>
    </source>
</evidence>
<proteinExistence type="inferred from homology"/>
<evidence type="ECO:0000256" key="6">
    <source>
        <dbReference type="RuleBase" id="RU003915"/>
    </source>
</evidence>
<keyword evidence="3 5" id="KW-0697">Rotamase</keyword>
<comment type="catalytic activity">
    <reaction evidence="1 5 6">
        <text>[protein]-peptidylproline (omega=180) = [protein]-peptidylproline (omega=0)</text>
        <dbReference type="Rhea" id="RHEA:16237"/>
        <dbReference type="Rhea" id="RHEA-COMP:10747"/>
        <dbReference type="Rhea" id="RHEA-COMP:10748"/>
        <dbReference type="ChEBI" id="CHEBI:83833"/>
        <dbReference type="ChEBI" id="CHEBI:83834"/>
        <dbReference type="EC" id="5.2.1.8"/>
    </reaction>
</comment>
<dbReference type="InterPro" id="IPR001179">
    <property type="entry name" value="PPIase_FKBP_dom"/>
</dbReference>
<feature type="chain" id="PRO_5012580581" description="Peptidyl-prolyl cis-trans isomerase" evidence="7">
    <location>
        <begin position="22"/>
        <end position="154"/>
    </location>
</feature>
<sequence length="154" mass="16221">MNRPLPLLSLCLLLSLSSACGSDSGDPTKVTYAAALGVDLTAMNRGESGLYTLDQEVGTGAEATNGRLLEVHYSGWLPDGTLFDTSRRTGRTAFSFTLGQGRVIQGWDEGLVGMRVGGKRRLILPSELGYGSTGSGAIPPDSVLVFDVELLSAR</sequence>
<evidence type="ECO:0000256" key="2">
    <source>
        <dbReference type="ARBA" id="ARBA00006577"/>
    </source>
</evidence>
<dbReference type="SUPFAM" id="SSF54534">
    <property type="entry name" value="FKBP-like"/>
    <property type="match status" value="1"/>
</dbReference>
<evidence type="ECO:0000256" key="7">
    <source>
        <dbReference type="SAM" id="SignalP"/>
    </source>
</evidence>
<dbReference type="Gene3D" id="3.10.50.40">
    <property type="match status" value="1"/>
</dbReference>
<evidence type="ECO:0000259" key="8">
    <source>
        <dbReference type="PROSITE" id="PS50059"/>
    </source>
</evidence>
<dbReference type="OrthoDB" id="9812109at2"/>
<evidence type="ECO:0000313" key="10">
    <source>
        <dbReference type="Proteomes" id="UP000217289"/>
    </source>
</evidence>
<dbReference type="FunFam" id="3.10.50.40:FF:000006">
    <property type="entry name" value="Peptidyl-prolyl cis-trans isomerase"/>
    <property type="match status" value="1"/>
</dbReference>